<comment type="similarity">
    <text evidence="2">Belongs to the UPF0053 family.</text>
</comment>
<dbReference type="GO" id="GO:0003677">
    <property type="term" value="F:DNA binding"/>
    <property type="evidence" value="ECO:0007669"/>
    <property type="project" value="UniProtKB-KW"/>
</dbReference>
<comment type="subcellular location">
    <subcellularLocation>
        <location evidence="1">Cell membrane</location>
        <topology evidence="1">Multi-pass membrane protein</topology>
    </subcellularLocation>
</comment>
<evidence type="ECO:0000256" key="11">
    <source>
        <dbReference type="SAM" id="Phobius"/>
    </source>
</evidence>
<sequence>MAKRKNKAAKRSLNLIKRPDRLLGMILVGNTFANIIASAILTSYAEQHFGHIGMIVATIVLTIIILLFAEIIPKTLAALFPQQLAFPASFLLLILLVLFYPLVWLLNGFANLLFRLVGLKIKHKETAEPLSSDEIHSVVHDSKSKLGPRNKNMLLGVLELDQIKVSDVMIPHHKIEYINLSLDIVEVIHQIVHAKHSILIACYENIENIAGIILTREALKFIATDDTPTYEDVLALLKEPYYIPDHISIKRQLINFQQKGMRFATVVNEYGEIEGIITVEDIIEEIVGEFADTYNLETHIKTGKDNTYSTTGDTTIREINRHLHLHLPTQGAKTISGFIIDELREIPIGNCCLKINGFIIEVKKVENNMIKLVKIHEINSVS</sequence>
<evidence type="ECO:0000256" key="3">
    <source>
        <dbReference type="ARBA" id="ARBA00022475"/>
    </source>
</evidence>
<evidence type="ECO:0000259" key="13">
    <source>
        <dbReference type="PROSITE" id="PS51846"/>
    </source>
</evidence>
<keyword evidence="14" id="KW-0238">DNA-binding</keyword>
<dbReference type="CDD" id="cd04590">
    <property type="entry name" value="CBS_pair_CorC_HlyC_assoc"/>
    <property type="match status" value="1"/>
</dbReference>
<comment type="caution">
    <text evidence="14">The sequence shown here is derived from an EMBL/GenBank/DDBJ whole genome shotgun (WGS) entry which is preliminary data.</text>
</comment>
<dbReference type="PANTHER" id="PTHR22777">
    <property type="entry name" value="HEMOLYSIN-RELATED"/>
    <property type="match status" value="1"/>
</dbReference>
<dbReference type="GO" id="GO:0050660">
    <property type="term" value="F:flavin adenine dinucleotide binding"/>
    <property type="evidence" value="ECO:0007669"/>
    <property type="project" value="InterPro"/>
</dbReference>
<evidence type="ECO:0000256" key="6">
    <source>
        <dbReference type="ARBA" id="ARBA00022989"/>
    </source>
</evidence>
<evidence type="ECO:0000256" key="7">
    <source>
        <dbReference type="ARBA" id="ARBA00023122"/>
    </source>
</evidence>
<dbReference type="EMBL" id="BMJS01000001">
    <property type="protein sequence ID" value="GGF88539.1"/>
    <property type="molecule type" value="Genomic_DNA"/>
</dbReference>
<evidence type="ECO:0000313" key="15">
    <source>
        <dbReference type="Proteomes" id="UP000636949"/>
    </source>
</evidence>
<reference evidence="14" key="2">
    <citation type="submission" date="2020-09" db="EMBL/GenBank/DDBJ databases">
        <authorList>
            <person name="Sun Q."/>
            <person name="Zhou Y."/>
        </authorList>
    </citation>
    <scope>NUCLEOTIDE SEQUENCE</scope>
    <source>
        <strain evidence="14">CGMCC 1.15758</strain>
    </source>
</reference>
<dbReference type="SUPFAM" id="SSF54631">
    <property type="entry name" value="CBS-domain pair"/>
    <property type="match status" value="1"/>
</dbReference>
<name>A0A8J3E860_9GAMM</name>
<dbReference type="AlphaFoldDB" id="A0A8J3E860"/>
<proteinExistence type="inferred from homology"/>
<keyword evidence="7 9" id="KW-0129">CBS domain</keyword>
<dbReference type="InterPro" id="IPR016169">
    <property type="entry name" value="FAD-bd_PCMH_sub2"/>
</dbReference>
<organism evidence="14 15">
    <name type="scientific">Cysteiniphilum litorale</name>
    <dbReference type="NCBI Taxonomy" id="2056700"/>
    <lineage>
        <taxon>Bacteria</taxon>
        <taxon>Pseudomonadati</taxon>
        <taxon>Pseudomonadota</taxon>
        <taxon>Gammaproteobacteria</taxon>
        <taxon>Thiotrichales</taxon>
        <taxon>Fastidiosibacteraceae</taxon>
        <taxon>Cysteiniphilum</taxon>
    </lineage>
</organism>
<evidence type="ECO:0000256" key="8">
    <source>
        <dbReference type="ARBA" id="ARBA00023136"/>
    </source>
</evidence>
<evidence type="ECO:0000256" key="4">
    <source>
        <dbReference type="ARBA" id="ARBA00022692"/>
    </source>
</evidence>
<dbReference type="InterPro" id="IPR002550">
    <property type="entry name" value="CNNM"/>
</dbReference>
<feature type="transmembrane region" description="Helical" evidence="11">
    <location>
        <begin position="84"/>
        <end position="106"/>
    </location>
</feature>
<feature type="domain" description="CNNM transmembrane" evidence="13">
    <location>
        <begin position="1"/>
        <end position="153"/>
    </location>
</feature>
<dbReference type="Pfam" id="PF03471">
    <property type="entry name" value="CorC_HlyC"/>
    <property type="match status" value="1"/>
</dbReference>
<dbReference type="SUPFAM" id="SSF56176">
    <property type="entry name" value="FAD-binding/transporter-associated domain-like"/>
    <property type="match status" value="1"/>
</dbReference>
<protein>
    <submittedName>
        <fullName evidence="14">DNA-binding protein</fullName>
    </submittedName>
</protein>
<dbReference type="Pfam" id="PF01595">
    <property type="entry name" value="CNNM"/>
    <property type="match status" value="1"/>
</dbReference>
<keyword evidence="6 10" id="KW-1133">Transmembrane helix</keyword>
<keyword evidence="8 10" id="KW-0472">Membrane</keyword>
<evidence type="ECO:0000256" key="9">
    <source>
        <dbReference type="PROSITE-ProRule" id="PRU00703"/>
    </source>
</evidence>
<dbReference type="PROSITE" id="PS51371">
    <property type="entry name" value="CBS"/>
    <property type="match status" value="1"/>
</dbReference>
<dbReference type="PANTHER" id="PTHR22777:SF32">
    <property type="entry name" value="UPF0053 INNER MEMBRANE PROTEIN YFJD"/>
    <property type="match status" value="1"/>
</dbReference>
<keyword evidence="3" id="KW-1003">Cell membrane</keyword>
<evidence type="ECO:0000256" key="5">
    <source>
        <dbReference type="ARBA" id="ARBA00022737"/>
    </source>
</evidence>
<dbReference type="Proteomes" id="UP000636949">
    <property type="component" value="Unassembled WGS sequence"/>
</dbReference>
<evidence type="ECO:0000259" key="12">
    <source>
        <dbReference type="PROSITE" id="PS51371"/>
    </source>
</evidence>
<dbReference type="InterPro" id="IPR044751">
    <property type="entry name" value="Ion_transp-like_CBS"/>
</dbReference>
<evidence type="ECO:0000256" key="1">
    <source>
        <dbReference type="ARBA" id="ARBA00004651"/>
    </source>
</evidence>
<keyword evidence="4 10" id="KW-0812">Transmembrane</keyword>
<evidence type="ECO:0000256" key="2">
    <source>
        <dbReference type="ARBA" id="ARBA00006337"/>
    </source>
</evidence>
<keyword evidence="5" id="KW-0677">Repeat</keyword>
<dbReference type="InterPro" id="IPR005170">
    <property type="entry name" value="Transptr-assoc_dom"/>
</dbReference>
<dbReference type="InterPro" id="IPR046342">
    <property type="entry name" value="CBS_dom_sf"/>
</dbReference>
<dbReference type="PROSITE" id="PS51846">
    <property type="entry name" value="CNNM"/>
    <property type="match status" value="1"/>
</dbReference>
<feature type="transmembrane region" description="Helical" evidence="11">
    <location>
        <begin position="51"/>
        <end position="72"/>
    </location>
</feature>
<feature type="transmembrane region" description="Helical" evidence="11">
    <location>
        <begin position="21"/>
        <end position="45"/>
    </location>
</feature>
<dbReference type="Gene3D" id="3.30.465.10">
    <property type="match status" value="1"/>
</dbReference>
<dbReference type="InterPro" id="IPR000644">
    <property type="entry name" value="CBS_dom"/>
</dbReference>
<dbReference type="Pfam" id="PF00571">
    <property type="entry name" value="CBS"/>
    <property type="match status" value="1"/>
</dbReference>
<accession>A0A8J3E860</accession>
<feature type="domain" description="CBS" evidence="12">
    <location>
        <begin position="236"/>
        <end position="293"/>
    </location>
</feature>
<gene>
    <name evidence="14" type="ORF">GCM10010995_02210</name>
</gene>
<reference evidence="14" key="1">
    <citation type="journal article" date="2014" name="Int. J. Syst. Evol. Microbiol.">
        <title>Complete genome sequence of Corynebacterium casei LMG S-19264T (=DSM 44701T), isolated from a smear-ripened cheese.</title>
        <authorList>
            <consortium name="US DOE Joint Genome Institute (JGI-PGF)"/>
            <person name="Walter F."/>
            <person name="Albersmeier A."/>
            <person name="Kalinowski J."/>
            <person name="Ruckert C."/>
        </authorList>
    </citation>
    <scope>NUCLEOTIDE SEQUENCE</scope>
    <source>
        <strain evidence="14">CGMCC 1.15758</strain>
    </source>
</reference>
<dbReference type="InterPro" id="IPR036318">
    <property type="entry name" value="FAD-bd_PCMH-like_sf"/>
</dbReference>
<dbReference type="Gene3D" id="3.10.580.10">
    <property type="entry name" value="CBS-domain"/>
    <property type="match status" value="1"/>
</dbReference>
<dbReference type="GO" id="GO:0005886">
    <property type="term" value="C:plasma membrane"/>
    <property type="evidence" value="ECO:0007669"/>
    <property type="project" value="UniProtKB-SubCell"/>
</dbReference>
<evidence type="ECO:0000256" key="10">
    <source>
        <dbReference type="PROSITE-ProRule" id="PRU01193"/>
    </source>
</evidence>
<dbReference type="SMART" id="SM01091">
    <property type="entry name" value="CorC_HlyC"/>
    <property type="match status" value="1"/>
</dbReference>
<evidence type="ECO:0000313" key="14">
    <source>
        <dbReference type="EMBL" id="GGF88539.1"/>
    </source>
</evidence>
<keyword evidence="15" id="KW-1185">Reference proteome</keyword>